<name>A0AAE3JUF7_9FIRM</name>
<gene>
    <name evidence="1" type="ORF">L0N21_16170</name>
</gene>
<reference evidence="1" key="1">
    <citation type="submission" date="2022-01" db="EMBL/GenBank/DDBJ databases">
        <title>Collection of gut derived symbiotic bacterial strains cultured from healthy donors.</title>
        <authorList>
            <person name="Lin H."/>
            <person name="Kohout C."/>
            <person name="Waligurski E."/>
            <person name="Pamer E.G."/>
        </authorList>
    </citation>
    <scope>NUCLEOTIDE SEQUENCE</scope>
    <source>
        <strain evidence="1">DFI.5.49</strain>
    </source>
</reference>
<organism evidence="1 2">
    <name type="scientific">Fusicatenibacter saccharivorans</name>
    <dbReference type="NCBI Taxonomy" id="1150298"/>
    <lineage>
        <taxon>Bacteria</taxon>
        <taxon>Bacillati</taxon>
        <taxon>Bacillota</taxon>
        <taxon>Clostridia</taxon>
        <taxon>Lachnospirales</taxon>
        <taxon>Lachnospiraceae</taxon>
        <taxon>Fusicatenibacter</taxon>
    </lineage>
</organism>
<dbReference type="Proteomes" id="UP001199915">
    <property type="component" value="Unassembled WGS sequence"/>
</dbReference>
<accession>A0AAE3JUF7</accession>
<proteinExistence type="predicted"/>
<dbReference type="AlphaFoldDB" id="A0AAE3JUF7"/>
<sequence length="56" mass="6559">MNNKHASIELIDEMAKVKDDFKILPKDIIESMLEDMTAEEKDMLLRLYIFGTNIDQ</sequence>
<comment type="caution">
    <text evidence="1">The sequence shown here is derived from an EMBL/GenBank/DDBJ whole genome shotgun (WGS) entry which is preliminary data.</text>
</comment>
<evidence type="ECO:0000313" key="1">
    <source>
        <dbReference type="EMBL" id="MCG4767029.1"/>
    </source>
</evidence>
<evidence type="ECO:0000313" key="2">
    <source>
        <dbReference type="Proteomes" id="UP001199915"/>
    </source>
</evidence>
<dbReference type="RefSeq" id="WP_158568358.1">
    <property type="nucleotide sequence ID" value="NZ_JAAITR010000007.1"/>
</dbReference>
<protein>
    <submittedName>
        <fullName evidence="1">Uncharacterized protein</fullName>
    </submittedName>
</protein>
<dbReference type="EMBL" id="JAKNFS010000029">
    <property type="protein sequence ID" value="MCG4767029.1"/>
    <property type="molecule type" value="Genomic_DNA"/>
</dbReference>